<dbReference type="PROSITE" id="PS51673">
    <property type="entry name" value="SUZ"/>
    <property type="match status" value="1"/>
</dbReference>
<dbReference type="InterPro" id="IPR036867">
    <property type="entry name" value="R3H_dom_sf"/>
</dbReference>
<evidence type="ECO:0000313" key="5">
    <source>
        <dbReference type="EMBL" id="KAJ9175438.1"/>
    </source>
</evidence>
<name>A0ABQ9M708_HEVBR</name>
<feature type="region of interest" description="Disordered" evidence="2">
    <location>
        <begin position="29"/>
        <end position="50"/>
    </location>
</feature>
<dbReference type="EMBL" id="JARPOI010000008">
    <property type="protein sequence ID" value="KAJ9175437.1"/>
    <property type="molecule type" value="Genomic_DNA"/>
</dbReference>
<gene>
    <name evidence="5" type="ORF">P3X46_013992</name>
</gene>
<feature type="domain" description="R3H" evidence="3">
    <location>
        <begin position="92"/>
        <end position="161"/>
    </location>
</feature>
<dbReference type="InterPro" id="IPR051937">
    <property type="entry name" value="R3H_domain_containing"/>
</dbReference>
<dbReference type="Proteomes" id="UP001174677">
    <property type="component" value="Chromosome 8"/>
</dbReference>
<feature type="compositionally biased region" description="Low complexity" evidence="2">
    <location>
        <begin position="201"/>
        <end position="214"/>
    </location>
</feature>
<dbReference type="SMART" id="SM00393">
    <property type="entry name" value="R3H"/>
    <property type="match status" value="1"/>
</dbReference>
<evidence type="ECO:0000259" key="3">
    <source>
        <dbReference type="PROSITE" id="PS51061"/>
    </source>
</evidence>
<dbReference type="Pfam" id="PF01424">
    <property type="entry name" value="R3H"/>
    <property type="match status" value="1"/>
</dbReference>
<dbReference type="Gene3D" id="3.30.1370.50">
    <property type="entry name" value="R3H-like domain"/>
    <property type="match status" value="1"/>
</dbReference>
<dbReference type="PANTHER" id="PTHR15672:SF8">
    <property type="entry name" value="PROTEIN ENCORE"/>
    <property type="match status" value="1"/>
</dbReference>
<dbReference type="EMBL" id="JARPOI010000008">
    <property type="protein sequence ID" value="KAJ9175438.1"/>
    <property type="molecule type" value="Genomic_DNA"/>
</dbReference>
<dbReference type="Pfam" id="PF12752">
    <property type="entry name" value="SUZ"/>
    <property type="match status" value="1"/>
</dbReference>
<organism evidence="5 6">
    <name type="scientific">Hevea brasiliensis</name>
    <name type="common">Para rubber tree</name>
    <name type="synonym">Siphonia brasiliensis</name>
    <dbReference type="NCBI Taxonomy" id="3981"/>
    <lineage>
        <taxon>Eukaryota</taxon>
        <taxon>Viridiplantae</taxon>
        <taxon>Streptophyta</taxon>
        <taxon>Embryophyta</taxon>
        <taxon>Tracheophyta</taxon>
        <taxon>Spermatophyta</taxon>
        <taxon>Magnoliopsida</taxon>
        <taxon>eudicotyledons</taxon>
        <taxon>Gunneridae</taxon>
        <taxon>Pentapetalae</taxon>
        <taxon>rosids</taxon>
        <taxon>fabids</taxon>
        <taxon>Malpighiales</taxon>
        <taxon>Euphorbiaceae</taxon>
        <taxon>Crotonoideae</taxon>
        <taxon>Micrandreae</taxon>
        <taxon>Hevea</taxon>
    </lineage>
</organism>
<evidence type="ECO:0008006" key="7">
    <source>
        <dbReference type="Google" id="ProtNLM"/>
    </source>
</evidence>
<feature type="compositionally biased region" description="Basic and acidic residues" evidence="2">
    <location>
        <begin position="215"/>
        <end position="225"/>
    </location>
</feature>
<evidence type="ECO:0000256" key="1">
    <source>
        <dbReference type="ARBA" id="ARBA00022553"/>
    </source>
</evidence>
<accession>A0ABQ9M708</accession>
<evidence type="ECO:0000313" key="6">
    <source>
        <dbReference type="Proteomes" id="UP001174677"/>
    </source>
</evidence>
<protein>
    <recommendedName>
        <fullName evidence="7">SUZ domain-containing protein</fullName>
    </recommendedName>
</protein>
<feature type="compositionally biased region" description="Low complexity" evidence="2">
    <location>
        <begin position="231"/>
        <end position="242"/>
    </location>
</feature>
<dbReference type="PROSITE" id="PS51061">
    <property type="entry name" value="R3H"/>
    <property type="match status" value="1"/>
</dbReference>
<dbReference type="SUPFAM" id="SSF82708">
    <property type="entry name" value="R3H domain"/>
    <property type="match status" value="1"/>
</dbReference>
<sequence>MEGSVVEDLGTPVSWEVADLEETMSRFMLKDSKKDSEQPPQELFPDVSVHSGSVSGYGSIYSSTGNGEKVSDDIIDQVDQFLREALQNPRERLSILRMEQDVEKFIRDPTQQQLEFQQLPTSYLRLAAHRVAQHYSLQSMVLLDNNVPDASGSRIIVRKTSECRLPLIRLADIPVNLPSEDSGVVKVAIKQRPQKRPQTVNNSNSNSMKKNSSKSVEERKEEYNRARARIFNSSGFNSGASGKPEGEPRLQDGSHHGLLGMLKTEEKPVSGISDINSGRGSIESSTSSSRSARTRTEKEPSSRYKPNNRVAIFRDREVDRKDPDYDRSYDRYMQRFDPGFGFNGGPYTMRPMYTPALNYNTEFPQLGSSHRPQISPEHQPLPLPQHLRGPWASPSTPAGIGYGHPETMMPPFNQNHVGAHPSSAIYLHSSQYPCQCPGMPFIQPFSQSHQQQPDASFGLARPR</sequence>
<dbReference type="CDD" id="cd02642">
    <property type="entry name" value="R3H_encore_like"/>
    <property type="match status" value="1"/>
</dbReference>
<evidence type="ECO:0000259" key="4">
    <source>
        <dbReference type="PROSITE" id="PS51673"/>
    </source>
</evidence>
<dbReference type="PANTHER" id="PTHR15672">
    <property type="entry name" value="CAMP-REGULATED PHOSPHOPROTEIN 21 RELATED R3H DOMAIN CONTAINING PROTEIN"/>
    <property type="match status" value="1"/>
</dbReference>
<proteinExistence type="predicted"/>
<dbReference type="InterPro" id="IPR024771">
    <property type="entry name" value="SUZ"/>
</dbReference>
<feature type="compositionally biased region" description="Low complexity" evidence="2">
    <location>
        <begin position="277"/>
        <end position="291"/>
    </location>
</feature>
<comment type="caution">
    <text evidence="5">The sequence shown here is derived from an EMBL/GenBank/DDBJ whole genome shotgun (WGS) entry which is preliminary data.</text>
</comment>
<dbReference type="InterPro" id="IPR001374">
    <property type="entry name" value="R3H_dom"/>
</dbReference>
<evidence type="ECO:0000256" key="2">
    <source>
        <dbReference type="SAM" id="MobiDB-lite"/>
    </source>
</evidence>
<feature type="region of interest" description="Disordered" evidence="2">
    <location>
        <begin position="189"/>
        <end position="307"/>
    </location>
</feature>
<keyword evidence="1" id="KW-0597">Phosphoprotein</keyword>
<reference evidence="5 6" key="1">
    <citation type="journal article" date="2023" name="Plant Biotechnol. J.">
        <title>Chromosome-level wild Hevea brasiliensis genome provides new tools for genomic-assisted breeding and valuable loci to elevate rubber yield.</title>
        <authorList>
            <person name="Cheng H."/>
            <person name="Song X."/>
            <person name="Hu Y."/>
            <person name="Wu T."/>
            <person name="Yang Q."/>
            <person name="An Z."/>
            <person name="Feng S."/>
            <person name="Deng Z."/>
            <person name="Wu W."/>
            <person name="Zeng X."/>
            <person name="Tu M."/>
            <person name="Wang X."/>
            <person name="Huang H."/>
        </authorList>
    </citation>
    <scope>NUCLEOTIDE SEQUENCE [LARGE SCALE GENOMIC DNA]</scope>
    <source>
        <strain evidence="5">MT/VB/25A 57/8</strain>
    </source>
</reference>
<feature type="domain" description="SUZ" evidence="4">
    <location>
        <begin position="164"/>
        <end position="235"/>
    </location>
</feature>
<keyword evidence="6" id="KW-1185">Reference proteome</keyword>
<feature type="compositionally biased region" description="Basic and acidic residues" evidence="2">
    <location>
        <begin position="244"/>
        <end position="255"/>
    </location>
</feature>